<evidence type="ECO:0000256" key="3">
    <source>
        <dbReference type="HAMAP-Rule" id="MF_01077"/>
    </source>
</evidence>
<keyword evidence="2 3" id="KW-0690">Ribosome biogenesis</keyword>
<dbReference type="SUPFAM" id="SSF75420">
    <property type="entry name" value="YhbC-like, N-terminal domain"/>
    <property type="match status" value="1"/>
</dbReference>
<comment type="similarity">
    <text evidence="3">Belongs to the RimP family.</text>
</comment>
<organism evidence="6 7">
    <name type="scientific">Aquipuribacter nitratireducens</name>
    <dbReference type="NCBI Taxonomy" id="650104"/>
    <lineage>
        <taxon>Bacteria</taxon>
        <taxon>Bacillati</taxon>
        <taxon>Actinomycetota</taxon>
        <taxon>Actinomycetes</taxon>
        <taxon>Micrococcales</taxon>
        <taxon>Intrasporangiaceae</taxon>
        <taxon>Aquipuribacter</taxon>
    </lineage>
</organism>
<proteinExistence type="inferred from homology"/>
<dbReference type="SUPFAM" id="SSF74942">
    <property type="entry name" value="YhbC-like, C-terminal domain"/>
    <property type="match status" value="1"/>
</dbReference>
<dbReference type="InterPro" id="IPR028989">
    <property type="entry name" value="RimP_N"/>
</dbReference>
<evidence type="ECO:0000256" key="1">
    <source>
        <dbReference type="ARBA" id="ARBA00022490"/>
    </source>
</evidence>
<evidence type="ECO:0000313" key="6">
    <source>
        <dbReference type="EMBL" id="MFC5380341.1"/>
    </source>
</evidence>
<name>A0ABW0GMF3_9MICO</name>
<sequence length="165" mass="17818">MPPSSPSSHRERLAPLLAPVVSGAGLELEDVAVQTVGRRRLVRVVVDLPADEVGAVDLDRVAEVSRAVGTVLDEADAVGPGPWSLEVTTPGVDRPLTERRHWLRARSRLVRVEQDGADPVTGRLVAVDDDGVHVEVDGVATVLSWSRVRRGLVQVEFRRTGTEEA</sequence>
<evidence type="ECO:0000259" key="4">
    <source>
        <dbReference type="Pfam" id="PF02576"/>
    </source>
</evidence>
<dbReference type="EMBL" id="JBHSLD010000007">
    <property type="protein sequence ID" value="MFC5380341.1"/>
    <property type="molecule type" value="Genomic_DNA"/>
</dbReference>
<comment type="caution">
    <text evidence="6">The sequence shown here is derived from an EMBL/GenBank/DDBJ whole genome shotgun (WGS) entry which is preliminary data.</text>
</comment>
<dbReference type="PANTHER" id="PTHR33867">
    <property type="entry name" value="RIBOSOME MATURATION FACTOR RIMP"/>
    <property type="match status" value="1"/>
</dbReference>
<dbReference type="Pfam" id="PF02576">
    <property type="entry name" value="RimP_N"/>
    <property type="match status" value="1"/>
</dbReference>
<dbReference type="HAMAP" id="MF_01077">
    <property type="entry name" value="RimP"/>
    <property type="match status" value="1"/>
</dbReference>
<dbReference type="Pfam" id="PF17384">
    <property type="entry name" value="DUF150_C"/>
    <property type="match status" value="1"/>
</dbReference>
<keyword evidence="1 3" id="KW-0963">Cytoplasm</keyword>
<reference evidence="7" key="1">
    <citation type="journal article" date="2019" name="Int. J. Syst. Evol. Microbiol.">
        <title>The Global Catalogue of Microorganisms (GCM) 10K type strain sequencing project: providing services to taxonomists for standard genome sequencing and annotation.</title>
        <authorList>
            <consortium name="The Broad Institute Genomics Platform"/>
            <consortium name="The Broad Institute Genome Sequencing Center for Infectious Disease"/>
            <person name="Wu L."/>
            <person name="Ma J."/>
        </authorList>
    </citation>
    <scope>NUCLEOTIDE SEQUENCE [LARGE SCALE GENOMIC DNA]</scope>
    <source>
        <strain evidence="7">CCUG 43114</strain>
    </source>
</reference>
<dbReference type="Proteomes" id="UP001596122">
    <property type="component" value="Unassembled WGS sequence"/>
</dbReference>
<gene>
    <name evidence="3 6" type="primary">rimP</name>
    <name evidence="6" type="ORF">ACFPJ6_06030</name>
</gene>
<feature type="domain" description="Ribosome maturation factor RimP N-terminal" evidence="4">
    <location>
        <begin position="16"/>
        <end position="93"/>
    </location>
</feature>
<accession>A0ABW0GMF3</accession>
<dbReference type="RefSeq" id="WP_340268432.1">
    <property type="nucleotide sequence ID" value="NZ_JBBEOG010000002.1"/>
</dbReference>
<dbReference type="InterPro" id="IPR035956">
    <property type="entry name" value="RimP_N_sf"/>
</dbReference>
<feature type="domain" description="Ribosome maturation factor RimP C-terminal" evidence="5">
    <location>
        <begin position="96"/>
        <end position="157"/>
    </location>
</feature>
<evidence type="ECO:0000259" key="5">
    <source>
        <dbReference type="Pfam" id="PF17384"/>
    </source>
</evidence>
<dbReference type="InterPro" id="IPR028998">
    <property type="entry name" value="RimP_C"/>
</dbReference>
<dbReference type="NCBIfam" id="NF000930">
    <property type="entry name" value="PRK00092.2-2"/>
    <property type="match status" value="1"/>
</dbReference>
<keyword evidence="7" id="KW-1185">Reference proteome</keyword>
<dbReference type="PANTHER" id="PTHR33867:SF1">
    <property type="entry name" value="RIBOSOME MATURATION FACTOR RIMP"/>
    <property type="match status" value="1"/>
</dbReference>
<evidence type="ECO:0000256" key="2">
    <source>
        <dbReference type="ARBA" id="ARBA00022517"/>
    </source>
</evidence>
<comment type="function">
    <text evidence="3">Required for maturation of 30S ribosomal subunits.</text>
</comment>
<comment type="subcellular location">
    <subcellularLocation>
        <location evidence="3">Cytoplasm</location>
    </subcellularLocation>
</comment>
<dbReference type="InterPro" id="IPR003728">
    <property type="entry name" value="Ribosome_maturation_RimP"/>
</dbReference>
<dbReference type="Gene3D" id="3.30.300.70">
    <property type="entry name" value="RimP-like superfamily, N-terminal"/>
    <property type="match status" value="1"/>
</dbReference>
<evidence type="ECO:0000313" key="7">
    <source>
        <dbReference type="Proteomes" id="UP001596122"/>
    </source>
</evidence>
<protein>
    <recommendedName>
        <fullName evidence="3">Ribosome maturation factor RimP</fullName>
    </recommendedName>
</protein>
<dbReference type="CDD" id="cd01734">
    <property type="entry name" value="YlxS_C"/>
    <property type="match status" value="1"/>
</dbReference>
<dbReference type="InterPro" id="IPR036847">
    <property type="entry name" value="RimP_C_sf"/>
</dbReference>